<evidence type="ECO:0000313" key="3">
    <source>
        <dbReference type="Proteomes" id="UP001056384"/>
    </source>
</evidence>
<dbReference type="AlphaFoldDB" id="A0A9Q9AQR3"/>
<evidence type="ECO:0000313" key="2">
    <source>
        <dbReference type="EMBL" id="USW49076.1"/>
    </source>
</evidence>
<reference evidence="2" key="1">
    <citation type="submission" date="2022-06" db="EMBL/GenBank/DDBJ databases">
        <title>Complete genome sequences of two strains of the flax pathogen Septoria linicola.</title>
        <authorList>
            <person name="Lapalu N."/>
            <person name="Simon A."/>
            <person name="Demenou B."/>
            <person name="Paumier D."/>
            <person name="Guillot M.-P."/>
            <person name="Gout L."/>
            <person name="Valade R."/>
        </authorList>
    </citation>
    <scope>NUCLEOTIDE SEQUENCE</scope>
    <source>
        <strain evidence="2">SE15195</strain>
    </source>
</reference>
<keyword evidence="3" id="KW-1185">Reference proteome</keyword>
<protein>
    <submittedName>
        <fullName evidence="2">Uncharacterized protein</fullName>
    </submittedName>
</protein>
<sequence length="86" mass="9035">MPEPLGTATGLEELATKNLPNGGDGAYVGKGKGKGRTIDMPVAAEESYVPTKAKKKSPTTKKKSPTNTVTKKNGPGQPTKITRIRN</sequence>
<evidence type="ECO:0000256" key="1">
    <source>
        <dbReference type="SAM" id="MobiDB-lite"/>
    </source>
</evidence>
<name>A0A9Q9AQR3_9PEZI</name>
<dbReference type="EMBL" id="CP099419">
    <property type="protein sequence ID" value="USW49076.1"/>
    <property type="molecule type" value="Genomic_DNA"/>
</dbReference>
<accession>A0A9Q9AQR3</accession>
<proteinExistence type="predicted"/>
<organism evidence="2 3">
    <name type="scientific">Septoria linicola</name>
    <dbReference type="NCBI Taxonomy" id="215465"/>
    <lineage>
        <taxon>Eukaryota</taxon>
        <taxon>Fungi</taxon>
        <taxon>Dikarya</taxon>
        <taxon>Ascomycota</taxon>
        <taxon>Pezizomycotina</taxon>
        <taxon>Dothideomycetes</taxon>
        <taxon>Dothideomycetidae</taxon>
        <taxon>Mycosphaerellales</taxon>
        <taxon>Mycosphaerellaceae</taxon>
        <taxon>Septoria</taxon>
    </lineage>
</organism>
<dbReference type="Proteomes" id="UP001056384">
    <property type="component" value="Chromosome 2"/>
</dbReference>
<feature type="region of interest" description="Disordered" evidence="1">
    <location>
        <begin position="1"/>
        <end position="86"/>
    </location>
</feature>
<feature type="compositionally biased region" description="Basic residues" evidence="1">
    <location>
        <begin position="52"/>
        <end position="64"/>
    </location>
</feature>
<gene>
    <name evidence="2" type="ORF">Slin15195_G023950</name>
</gene>